<evidence type="ECO:0000256" key="1">
    <source>
        <dbReference type="ARBA" id="ARBA00022801"/>
    </source>
</evidence>
<keyword evidence="1 3" id="KW-0378">Hydrolase</keyword>
<dbReference type="NCBIfam" id="NF004127">
    <property type="entry name" value="PRK05617.1"/>
    <property type="match status" value="1"/>
</dbReference>
<sequence>MTRNATMTTHDIRTETANGIGFIALDRPQALNALTTAMLHAIRNALDGWRHDHAIKAVVIYSPHPRAFCAGGDIRFLYESAKAGERAAMDTFFIDEYRLNHAIFTYPKPYIALVNGVVMGGGMGISQGARHTGGLRVVTGSVKMAMPETRIGLFPDVGVSWFLARAPGAIGRYLAATGTTIGAADALYARLADAYLDDAAVSDLVEMLKRHRFLDGVDVMRFVEGEAVKHKVSPTPDGSALAAARTQIDRHFAAGNGTAVLASLEREAQADGPGSEWAARTAEQLRECSPLSVDVSMELVDRARLSSMAETLRRDLDLTRTVFERGDVVEGIRARIIDKDNRPAWKAARVEDVTSDEVRRMFESAWTPDTHPLKLLRD</sequence>
<dbReference type="InterPro" id="IPR045004">
    <property type="entry name" value="ECH_dom"/>
</dbReference>
<dbReference type="GO" id="GO:0006574">
    <property type="term" value="P:L-valine catabolic process"/>
    <property type="evidence" value="ECO:0007669"/>
    <property type="project" value="TreeGrafter"/>
</dbReference>
<dbReference type="Pfam" id="PF16113">
    <property type="entry name" value="ECH_2"/>
    <property type="match status" value="1"/>
</dbReference>
<dbReference type="GO" id="GO:0003860">
    <property type="term" value="F:3-hydroxyisobutyryl-CoA hydrolase activity"/>
    <property type="evidence" value="ECO:0007669"/>
    <property type="project" value="InterPro"/>
</dbReference>
<dbReference type="EMBL" id="JFHC01000023">
    <property type="protein sequence ID" value="KDR41831.1"/>
    <property type="molecule type" value="Genomic_DNA"/>
</dbReference>
<protein>
    <submittedName>
        <fullName evidence="3">3-hydroxyisobutyryl-CoA hydrolase</fullName>
    </submittedName>
</protein>
<keyword evidence="4" id="KW-1185">Reference proteome</keyword>
<evidence type="ECO:0000259" key="2">
    <source>
        <dbReference type="Pfam" id="PF16113"/>
    </source>
</evidence>
<dbReference type="SUPFAM" id="SSF52096">
    <property type="entry name" value="ClpP/crotonase"/>
    <property type="match status" value="1"/>
</dbReference>
<dbReference type="AlphaFoldDB" id="A0A069PWT6"/>
<accession>A0A069PWT6</accession>
<gene>
    <name evidence="3" type="ORF">BG61_15190</name>
</gene>
<dbReference type="STRING" id="60547.GCA_000751215_03256"/>
<dbReference type="Proteomes" id="UP000027466">
    <property type="component" value="Unassembled WGS sequence"/>
</dbReference>
<evidence type="ECO:0000313" key="3">
    <source>
        <dbReference type="EMBL" id="KDR41831.1"/>
    </source>
</evidence>
<dbReference type="Gene3D" id="3.90.226.10">
    <property type="entry name" value="2-enoyl-CoA Hydratase, Chain A, domain 1"/>
    <property type="match status" value="1"/>
</dbReference>
<feature type="domain" description="Enoyl-CoA hydratase/isomerase" evidence="2">
    <location>
        <begin position="20"/>
        <end position="362"/>
    </location>
</feature>
<comment type="caution">
    <text evidence="3">The sequence shown here is derived from an EMBL/GenBank/DDBJ whole genome shotgun (WGS) entry which is preliminary data.</text>
</comment>
<evidence type="ECO:0000313" key="4">
    <source>
        <dbReference type="Proteomes" id="UP000027466"/>
    </source>
</evidence>
<dbReference type="PANTHER" id="PTHR43176:SF6">
    <property type="entry name" value="3-HYDROXYISOBUTYRYL-COA HYDROLASE"/>
    <property type="match status" value="1"/>
</dbReference>
<name>A0A069PWT6_9BURK</name>
<organism evidence="3 4">
    <name type="scientific">Caballeronia glathei</name>
    <dbReference type="NCBI Taxonomy" id="60547"/>
    <lineage>
        <taxon>Bacteria</taxon>
        <taxon>Pseudomonadati</taxon>
        <taxon>Pseudomonadota</taxon>
        <taxon>Betaproteobacteria</taxon>
        <taxon>Burkholderiales</taxon>
        <taxon>Burkholderiaceae</taxon>
        <taxon>Caballeronia</taxon>
    </lineage>
</organism>
<dbReference type="CDD" id="cd06558">
    <property type="entry name" value="crotonase-like"/>
    <property type="match status" value="1"/>
</dbReference>
<dbReference type="InterPro" id="IPR029045">
    <property type="entry name" value="ClpP/crotonase-like_dom_sf"/>
</dbReference>
<reference evidence="3 4" key="1">
    <citation type="submission" date="2014-03" db="EMBL/GenBank/DDBJ databases">
        <title>Draft Genome Sequences of Four Burkholderia Strains.</title>
        <authorList>
            <person name="Liu X.Y."/>
            <person name="Li C.X."/>
            <person name="Xu J.H."/>
        </authorList>
    </citation>
    <scope>NUCLEOTIDE SEQUENCE [LARGE SCALE GENOMIC DNA]</scope>
    <source>
        <strain evidence="3 4">DSM 50014</strain>
    </source>
</reference>
<dbReference type="PANTHER" id="PTHR43176">
    <property type="entry name" value="3-HYDROXYISOBUTYRYL-COA HYDROLASE-RELATED"/>
    <property type="match status" value="1"/>
</dbReference>
<dbReference type="InterPro" id="IPR032259">
    <property type="entry name" value="HIBYL-CoA-H"/>
</dbReference>
<proteinExistence type="predicted"/>